<dbReference type="Pfam" id="PF00126">
    <property type="entry name" value="HTH_1"/>
    <property type="match status" value="1"/>
</dbReference>
<gene>
    <name evidence="6" type="ORF">O0V09_00930</name>
</gene>
<name>A0A9J6RIC5_9GAMM</name>
<evidence type="ECO:0000259" key="5">
    <source>
        <dbReference type="PROSITE" id="PS50931"/>
    </source>
</evidence>
<dbReference type="Pfam" id="PF03466">
    <property type="entry name" value="LysR_substrate"/>
    <property type="match status" value="1"/>
</dbReference>
<dbReference type="PRINTS" id="PR00039">
    <property type="entry name" value="HTHLYSR"/>
</dbReference>
<proteinExistence type="inferred from homology"/>
<dbReference type="PROSITE" id="PS50931">
    <property type="entry name" value="HTH_LYSR"/>
    <property type="match status" value="1"/>
</dbReference>
<evidence type="ECO:0000313" key="6">
    <source>
        <dbReference type="EMBL" id="MCZ0863741.1"/>
    </source>
</evidence>
<dbReference type="RefSeq" id="WP_258329884.1">
    <property type="nucleotide sequence ID" value="NZ_JAPTGG010000001.1"/>
</dbReference>
<evidence type="ECO:0000256" key="3">
    <source>
        <dbReference type="ARBA" id="ARBA00023125"/>
    </source>
</evidence>
<evidence type="ECO:0000313" key="7">
    <source>
        <dbReference type="Proteomes" id="UP001069090"/>
    </source>
</evidence>
<evidence type="ECO:0000256" key="1">
    <source>
        <dbReference type="ARBA" id="ARBA00009437"/>
    </source>
</evidence>
<dbReference type="PANTHER" id="PTHR30537:SF10">
    <property type="entry name" value="TRANSCRIPTIONAL REGULATOR-RELATED"/>
    <property type="match status" value="1"/>
</dbReference>
<dbReference type="InterPro" id="IPR036388">
    <property type="entry name" value="WH-like_DNA-bd_sf"/>
</dbReference>
<dbReference type="FunFam" id="3.40.190.290:FF:000001">
    <property type="entry name" value="Transcriptional regulator, LysR family"/>
    <property type="match status" value="1"/>
</dbReference>
<keyword evidence="7" id="KW-1185">Reference proteome</keyword>
<sequence>MPRYDGLETFVEVVNSGSFSTAADKLNVSKSHVSKQIARLEDRLGARLLNRTTRTVKLTDVGSGYYSRCAQILADLEEAEMAINNLQQTPRGSLKITAAGTFAEKYIGPAVADFLAKYPELSIEINFTSRTLDIVEEGYDLAIRFGRLQDSSLIARKIAPRRLYMCASPEYLKKYGTPEKLEDLKQHNCLRGFLSSWQIEVDKEIINYKVSGNWRTNNGNTLLVAAEKGIGIVQLPHFYVQEKIASGKLVEVLPEYNGFDTSTWAVYPHNRHLSTKVRMLVDFLIEYFQSDNVV</sequence>
<dbReference type="Gene3D" id="1.10.10.10">
    <property type="entry name" value="Winged helix-like DNA-binding domain superfamily/Winged helix DNA-binding domain"/>
    <property type="match status" value="1"/>
</dbReference>
<dbReference type="InterPro" id="IPR058163">
    <property type="entry name" value="LysR-type_TF_proteobact-type"/>
</dbReference>
<comment type="similarity">
    <text evidence="1">Belongs to the LysR transcriptional regulatory family.</text>
</comment>
<dbReference type="PANTHER" id="PTHR30537">
    <property type="entry name" value="HTH-TYPE TRANSCRIPTIONAL REGULATOR"/>
    <property type="match status" value="1"/>
</dbReference>
<feature type="domain" description="HTH lysR-type" evidence="5">
    <location>
        <begin position="2"/>
        <end position="59"/>
    </location>
</feature>
<dbReference type="InterPro" id="IPR036390">
    <property type="entry name" value="WH_DNA-bd_sf"/>
</dbReference>
<organism evidence="6 7">
    <name type="scientific">Dasania phycosphaerae</name>
    <dbReference type="NCBI Taxonomy" id="2950436"/>
    <lineage>
        <taxon>Bacteria</taxon>
        <taxon>Pseudomonadati</taxon>
        <taxon>Pseudomonadota</taxon>
        <taxon>Gammaproteobacteria</taxon>
        <taxon>Cellvibrionales</taxon>
        <taxon>Spongiibacteraceae</taxon>
        <taxon>Dasania</taxon>
    </lineage>
</organism>
<accession>A0A9J6RIC5</accession>
<comment type="caution">
    <text evidence="6">The sequence shown here is derived from an EMBL/GenBank/DDBJ whole genome shotgun (WGS) entry which is preliminary data.</text>
</comment>
<dbReference type="SUPFAM" id="SSF46785">
    <property type="entry name" value="Winged helix' DNA-binding domain"/>
    <property type="match status" value="1"/>
</dbReference>
<evidence type="ECO:0000256" key="4">
    <source>
        <dbReference type="ARBA" id="ARBA00023163"/>
    </source>
</evidence>
<dbReference type="GO" id="GO:0043565">
    <property type="term" value="F:sequence-specific DNA binding"/>
    <property type="evidence" value="ECO:0007669"/>
    <property type="project" value="TreeGrafter"/>
</dbReference>
<keyword evidence="3" id="KW-0238">DNA-binding</keyword>
<dbReference type="EMBL" id="JAPTGG010000001">
    <property type="protein sequence ID" value="MCZ0863741.1"/>
    <property type="molecule type" value="Genomic_DNA"/>
</dbReference>
<reference evidence="6 7" key="1">
    <citation type="submission" date="2022-12" db="EMBL/GenBank/DDBJ databases">
        <title>Dasania phycosphaerae sp. nov., isolated from particulate material of the south coast of Korea.</title>
        <authorList>
            <person name="Jiang Y."/>
        </authorList>
    </citation>
    <scope>NUCLEOTIDE SEQUENCE [LARGE SCALE GENOMIC DNA]</scope>
    <source>
        <strain evidence="6 7">GY-19</strain>
    </source>
</reference>
<keyword evidence="4" id="KW-0804">Transcription</keyword>
<dbReference type="Gene3D" id="3.40.190.290">
    <property type="match status" value="1"/>
</dbReference>
<dbReference type="InterPro" id="IPR005119">
    <property type="entry name" value="LysR_subst-bd"/>
</dbReference>
<dbReference type="InterPro" id="IPR000847">
    <property type="entry name" value="LysR_HTH_N"/>
</dbReference>
<evidence type="ECO:0000256" key="2">
    <source>
        <dbReference type="ARBA" id="ARBA00023015"/>
    </source>
</evidence>
<dbReference type="GO" id="GO:0003700">
    <property type="term" value="F:DNA-binding transcription factor activity"/>
    <property type="evidence" value="ECO:0007669"/>
    <property type="project" value="InterPro"/>
</dbReference>
<dbReference type="FunFam" id="1.10.10.10:FF:000001">
    <property type="entry name" value="LysR family transcriptional regulator"/>
    <property type="match status" value="1"/>
</dbReference>
<keyword evidence="2" id="KW-0805">Transcription regulation</keyword>
<dbReference type="GO" id="GO:0006351">
    <property type="term" value="P:DNA-templated transcription"/>
    <property type="evidence" value="ECO:0007669"/>
    <property type="project" value="TreeGrafter"/>
</dbReference>
<dbReference type="SUPFAM" id="SSF53850">
    <property type="entry name" value="Periplasmic binding protein-like II"/>
    <property type="match status" value="1"/>
</dbReference>
<protein>
    <submittedName>
        <fullName evidence="6">LysR substrate-binding domain-containing protein</fullName>
    </submittedName>
</protein>
<dbReference type="Proteomes" id="UP001069090">
    <property type="component" value="Unassembled WGS sequence"/>
</dbReference>
<dbReference type="AlphaFoldDB" id="A0A9J6RIC5"/>